<feature type="domain" description="ABC transporter" evidence="5">
    <location>
        <begin position="9"/>
        <end position="257"/>
    </location>
</feature>
<keyword evidence="3" id="KW-0547">Nucleotide-binding</keyword>
<dbReference type="PROSITE" id="PS00211">
    <property type="entry name" value="ABC_TRANSPORTER_1"/>
    <property type="match status" value="1"/>
</dbReference>
<evidence type="ECO:0000256" key="2">
    <source>
        <dbReference type="ARBA" id="ARBA00022448"/>
    </source>
</evidence>
<evidence type="ECO:0000313" key="7">
    <source>
        <dbReference type="Proteomes" id="UP000823863"/>
    </source>
</evidence>
<dbReference type="Pfam" id="PF08352">
    <property type="entry name" value="oligo_HPY"/>
    <property type="match status" value="1"/>
</dbReference>
<dbReference type="PROSITE" id="PS50893">
    <property type="entry name" value="ABC_TRANSPORTER_2"/>
    <property type="match status" value="1"/>
</dbReference>
<dbReference type="SUPFAM" id="SSF52540">
    <property type="entry name" value="P-loop containing nucleoside triphosphate hydrolases"/>
    <property type="match status" value="1"/>
</dbReference>
<dbReference type="Pfam" id="PF00005">
    <property type="entry name" value="ABC_tran"/>
    <property type="match status" value="1"/>
</dbReference>
<dbReference type="AlphaFoldDB" id="A0A9D2PYB7"/>
<evidence type="ECO:0000256" key="4">
    <source>
        <dbReference type="ARBA" id="ARBA00022840"/>
    </source>
</evidence>
<proteinExistence type="inferred from homology"/>
<dbReference type="InterPro" id="IPR003439">
    <property type="entry name" value="ABC_transporter-like_ATP-bd"/>
</dbReference>
<evidence type="ECO:0000313" key="6">
    <source>
        <dbReference type="EMBL" id="HJC68027.1"/>
    </source>
</evidence>
<evidence type="ECO:0000256" key="1">
    <source>
        <dbReference type="ARBA" id="ARBA00005417"/>
    </source>
</evidence>
<dbReference type="FunFam" id="3.40.50.300:FF:000016">
    <property type="entry name" value="Oligopeptide ABC transporter ATP-binding component"/>
    <property type="match status" value="1"/>
</dbReference>
<keyword evidence="2" id="KW-0813">Transport</keyword>
<dbReference type="Proteomes" id="UP000823863">
    <property type="component" value="Unassembled WGS sequence"/>
</dbReference>
<evidence type="ECO:0000256" key="3">
    <source>
        <dbReference type="ARBA" id="ARBA00022741"/>
    </source>
</evidence>
<protein>
    <submittedName>
        <fullName evidence="6">ATP-binding cassette domain-containing protein</fullName>
    </submittedName>
</protein>
<dbReference type="NCBIfam" id="TIGR01727">
    <property type="entry name" value="oligo_HPY"/>
    <property type="match status" value="1"/>
</dbReference>
<dbReference type="PANTHER" id="PTHR43776:SF7">
    <property type="entry name" value="D,D-DIPEPTIDE TRANSPORT ATP-BINDING PROTEIN DDPF-RELATED"/>
    <property type="match status" value="1"/>
</dbReference>
<dbReference type="InterPro" id="IPR027417">
    <property type="entry name" value="P-loop_NTPase"/>
</dbReference>
<keyword evidence="4 6" id="KW-0067">ATP-binding</keyword>
<dbReference type="InterPro" id="IPR013563">
    <property type="entry name" value="Oligopep_ABC_C"/>
</dbReference>
<dbReference type="Gene3D" id="3.40.50.300">
    <property type="entry name" value="P-loop containing nucleotide triphosphate hydrolases"/>
    <property type="match status" value="1"/>
</dbReference>
<gene>
    <name evidence="6" type="ORF">H9931_15175</name>
</gene>
<dbReference type="SMART" id="SM00382">
    <property type="entry name" value="AAA"/>
    <property type="match status" value="1"/>
</dbReference>
<dbReference type="InterPro" id="IPR050319">
    <property type="entry name" value="ABC_transp_ATP-bind"/>
</dbReference>
<dbReference type="PANTHER" id="PTHR43776">
    <property type="entry name" value="TRANSPORT ATP-BINDING PROTEIN"/>
    <property type="match status" value="1"/>
</dbReference>
<dbReference type="GO" id="GO:0015833">
    <property type="term" value="P:peptide transport"/>
    <property type="evidence" value="ECO:0007669"/>
    <property type="project" value="InterPro"/>
</dbReference>
<dbReference type="InterPro" id="IPR003593">
    <property type="entry name" value="AAA+_ATPase"/>
</dbReference>
<dbReference type="InterPro" id="IPR017871">
    <property type="entry name" value="ABC_transporter-like_CS"/>
</dbReference>
<evidence type="ECO:0000259" key="5">
    <source>
        <dbReference type="PROSITE" id="PS50893"/>
    </source>
</evidence>
<accession>A0A9D2PYB7</accession>
<sequence length="329" mass="37042">MSVNTEKMFELKELKKYFPVKRFLGGKKQYVKAVDGITMDIYKGETFGLVGESGCGKSTLGRTMIRMYDVTGGTVSYKGTDITKATPKDMSQFQNKLQIIFQDPYSSLNPFWNVEEILEEPLKQIGMEKGERRDRIEYLLNKVGMKPDDMVKFPYEFSGGQRQRIGIARALSVNPEFIMCDEPIAALDCSIQAQVVNMLEDLQREMGLTYLFVSHDLSMMRYISTRIGVMYLGNLVELTDSDTLYEHPIHPYTQALLSARPVADPKRARANRRIKLTGELPSPLKVPSGCPFAPRCPYATSACSEERPALKEIASGHFVACSRAEEIGN</sequence>
<reference evidence="6" key="2">
    <citation type="submission" date="2021-04" db="EMBL/GenBank/DDBJ databases">
        <authorList>
            <person name="Gilroy R."/>
        </authorList>
    </citation>
    <scope>NUCLEOTIDE SEQUENCE</scope>
    <source>
        <strain evidence="6">CHK198-12963</strain>
    </source>
</reference>
<dbReference type="GO" id="GO:0005524">
    <property type="term" value="F:ATP binding"/>
    <property type="evidence" value="ECO:0007669"/>
    <property type="project" value="UniProtKB-KW"/>
</dbReference>
<comment type="similarity">
    <text evidence="1">Belongs to the ABC transporter superfamily.</text>
</comment>
<organism evidence="6 7">
    <name type="scientific">Candidatus Enterocloster excrementigallinarum</name>
    <dbReference type="NCBI Taxonomy" id="2838558"/>
    <lineage>
        <taxon>Bacteria</taxon>
        <taxon>Bacillati</taxon>
        <taxon>Bacillota</taxon>
        <taxon>Clostridia</taxon>
        <taxon>Lachnospirales</taxon>
        <taxon>Lachnospiraceae</taxon>
        <taxon>Enterocloster</taxon>
    </lineage>
</organism>
<reference evidence="6" key="1">
    <citation type="journal article" date="2021" name="PeerJ">
        <title>Extensive microbial diversity within the chicken gut microbiome revealed by metagenomics and culture.</title>
        <authorList>
            <person name="Gilroy R."/>
            <person name="Ravi A."/>
            <person name="Getino M."/>
            <person name="Pursley I."/>
            <person name="Horton D.L."/>
            <person name="Alikhan N.F."/>
            <person name="Baker D."/>
            <person name="Gharbi K."/>
            <person name="Hall N."/>
            <person name="Watson M."/>
            <person name="Adriaenssens E.M."/>
            <person name="Foster-Nyarko E."/>
            <person name="Jarju S."/>
            <person name="Secka A."/>
            <person name="Antonio M."/>
            <person name="Oren A."/>
            <person name="Chaudhuri R.R."/>
            <person name="La Ragione R."/>
            <person name="Hildebrand F."/>
            <person name="Pallen M.J."/>
        </authorList>
    </citation>
    <scope>NUCLEOTIDE SEQUENCE</scope>
    <source>
        <strain evidence="6">CHK198-12963</strain>
    </source>
</reference>
<dbReference type="GO" id="GO:0055085">
    <property type="term" value="P:transmembrane transport"/>
    <property type="evidence" value="ECO:0007669"/>
    <property type="project" value="UniProtKB-ARBA"/>
</dbReference>
<name>A0A9D2PYB7_9FIRM</name>
<dbReference type="CDD" id="cd03257">
    <property type="entry name" value="ABC_NikE_OppD_transporters"/>
    <property type="match status" value="1"/>
</dbReference>
<dbReference type="EMBL" id="DWWB01000089">
    <property type="protein sequence ID" value="HJC68027.1"/>
    <property type="molecule type" value="Genomic_DNA"/>
</dbReference>
<dbReference type="GO" id="GO:0016887">
    <property type="term" value="F:ATP hydrolysis activity"/>
    <property type="evidence" value="ECO:0007669"/>
    <property type="project" value="InterPro"/>
</dbReference>
<comment type="caution">
    <text evidence="6">The sequence shown here is derived from an EMBL/GenBank/DDBJ whole genome shotgun (WGS) entry which is preliminary data.</text>
</comment>